<dbReference type="Proteomes" id="UP000672934">
    <property type="component" value="Unassembled WGS sequence"/>
</dbReference>
<proteinExistence type="predicted"/>
<evidence type="ECO:0000256" key="5">
    <source>
        <dbReference type="ARBA" id="ARBA00022840"/>
    </source>
</evidence>
<reference evidence="7" key="1">
    <citation type="submission" date="2021-03" db="EMBL/GenBank/DDBJ databases">
        <authorList>
            <person name="Peeters C."/>
        </authorList>
    </citation>
    <scope>NUCLEOTIDE SEQUENCE</scope>
    <source>
        <strain evidence="7">LMG 31506</strain>
    </source>
</reference>
<keyword evidence="3" id="KW-0997">Cell inner membrane</keyword>
<protein>
    <submittedName>
        <fullName evidence="7">Intermembrane phospholipid transport system ATP-binding protein MlaF</fullName>
        <ecNumber evidence="7">3.6.3.-</ecNumber>
    </submittedName>
</protein>
<organism evidence="7 8">
    <name type="scientific">Cupriavidus yeoncheonensis</name>
    <dbReference type="NCBI Taxonomy" id="1462994"/>
    <lineage>
        <taxon>Bacteria</taxon>
        <taxon>Pseudomonadati</taxon>
        <taxon>Pseudomonadota</taxon>
        <taxon>Betaproteobacteria</taxon>
        <taxon>Burkholderiales</taxon>
        <taxon>Burkholderiaceae</taxon>
        <taxon>Cupriavidus</taxon>
    </lineage>
</organism>
<accession>A0A916IZ09</accession>
<gene>
    <name evidence="7" type="primary">mlaF_2</name>
    <name evidence="7" type="ORF">LMG31506_05015</name>
</gene>
<dbReference type="SUPFAM" id="SSF52540">
    <property type="entry name" value="P-loop containing nucleoside triphosphate hydrolases"/>
    <property type="match status" value="1"/>
</dbReference>
<keyword evidence="2" id="KW-1003">Cell membrane</keyword>
<dbReference type="InterPro" id="IPR003439">
    <property type="entry name" value="ABC_transporter-like_ATP-bd"/>
</dbReference>
<dbReference type="EMBL" id="CAJPUY010000021">
    <property type="protein sequence ID" value="CAG2154179.1"/>
    <property type="molecule type" value="Genomic_DNA"/>
</dbReference>
<evidence type="ECO:0000259" key="6">
    <source>
        <dbReference type="PROSITE" id="PS50893"/>
    </source>
</evidence>
<dbReference type="SMART" id="SM00382">
    <property type="entry name" value="AAA"/>
    <property type="match status" value="1"/>
</dbReference>
<dbReference type="PROSITE" id="PS00211">
    <property type="entry name" value="ABC_TRANSPORTER_1"/>
    <property type="match status" value="1"/>
</dbReference>
<feature type="domain" description="ABC transporter" evidence="6">
    <location>
        <begin position="11"/>
        <end position="247"/>
    </location>
</feature>
<dbReference type="PROSITE" id="PS50893">
    <property type="entry name" value="ABC_TRANSPORTER_2"/>
    <property type="match status" value="1"/>
</dbReference>
<keyword evidence="7" id="KW-0378">Hydrolase</keyword>
<dbReference type="Pfam" id="PF00005">
    <property type="entry name" value="ABC_tran"/>
    <property type="match status" value="1"/>
</dbReference>
<evidence type="ECO:0000256" key="2">
    <source>
        <dbReference type="ARBA" id="ARBA00022475"/>
    </source>
</evidence>
<dbReference type="GO" id="GO:0005524">
    <property type="term" value="F:ATP binding"/>
    <property type="evidence" value="ECO:0007669"/>
    <property type="project" value="UniProtKB-KW"/>
</dbReference>
<evidence type="ECO:0000256" key="4">
    <source>
        <dbReference type="ARBA" id="ARBA00022741"/>
    </source>
</evidence>
<evidence type="ECO:0000313" key="7">
    <source>
        <dbReference type="EMBL" id="CAG2154179.1"/>
    </source>
</evidence>
<evidence type="ECO:0000256" key="1">
    <source>
        <dbReference type="ARBA" id="ARBA00022448"/>
    </source>
</evidence>
<dbReference type="AlphaFoldDB" id="A0A916IZ09"/>
<comment type="caution">
    <text evidence="7">The sequence shown here is derived from an EMBL/GenBank/DDBJ whole genome shotgun (WGS) entry which is preliminary data.</text>
</comment>
<dbReference type="CDD" id="cd03261">
    <property type="entry name" value="ABC_Org_Solvent_Resistant"/>
    <property type="match status" value="1"/>
</dbReference>
<dbReference type="EC" id="3.6.3.-" evidence="7"/>
<dbReference type="PANTHER" id="PTHR43023:SF6">
    <property type="entry name" value="INTERMEMBRANE PHOSPHOLIPID TRANSPORT SYSTEM ATP-BINDING PROTEIN MLAF"/>
    <property type="match status" value="1"/>
</dbReference>
<evidence type="ECO:0000256" key="3">
    <source>
        <dbReference type="ARBA" id="ARBA00022519"/>
    </source>
</evidence>
<dbReference type="InterPro" id="IPR017871">
    <property type="entry name" value="ABC_transporter-like_CS"/>
</dbReference>
<keyword evidence="8" id="KW-1185">Reference proteome</keyword>
<keyword evidence="3" id="KW-0472">Membrane</keyword>
<dbReference type="InterPro" id="IPR003593">
    <property type="entry name" value="AAA+_ATPase"/>
</dbReference>
<evidence type="ECO:0000313" key="8">
    <source>
        <dbReference type="Proteomes" id="UP000672934"/>
    </source>
</evidence>
<dbReference type="InterPro" id="IPR027417">
    <property type="entry name" value="P-loop_NTPase"/>
</dbReference>
<dbReference type="GO" id="GO:0016887">
    <property type="term" value="F:ATP hydrolysis activity"/>
    <property type="evidence" value="ECO:0007669"/>
    <property type="project" value="InterPro"/>
</dbReference>
<keyword evidence="1" id="KW-0813">Transport</keyword>
<keyword evidence="4" id="KW-0547">Nucleotide-binding</keyword>
<dbReference type="RefSeq" id="WP_211949876.1">
    <property type="nucleotide sequence ID" value="NZ_CAJPUY010000021.1"/>
</dbReference>
<sequence>MTDSAHNLVELNAVDFAYSRDAKPILSGLTMQFSRGKVIAVMGGSGCGKTTVLRLIGGQVRPQSGAVAFDGADIHALDVKGLYAVRRQMGMLFQFGALFTDLSVFDNVAFPLREHTDLPESMIRDLVLMKLNAVGLRGARDLMPSQISGGMARRVALARAIALDPMLLMYDEPFAGLDPISLGLTARLIRSLNDALGATTIIVSHDVHETFQIADYVYFIANGRIAAQGEPEALRASTDPFVHQFVHAEADGPVPFHYAGPTLAEDFAAGGAR</sequence>
<name>A0A916IZ09_9BURK</name>
<dbReference type="Gene3D" id="3.40.50.300">
    <property type="entry name" value="P-loop containing nucleotide triphosphate hydrolases"/>
    <property type="match status" value="1"/>
</dbReference>
<keyword evidence="5 7" id="KW-0067">ATP-binding</keyword>
<dbReference type="PANTHER" id="PTHR43023">
    <property type="entry name" value="PROTEIN TRIGALACTOSYLDIACYLGLYCEROL 3, CHLOROPLASTIC"/>
    <property type="match status" value="1"/>
</dbReference>